<evidence type="ECO:0000256" key="1">
    <source>
        <dbReference type="SAM" id="MobiDB-lite"/>
    </source>
</evidence>
<evidence type="ECO:0000313" key="4">
    <source>
        <dbReference type="EMBL" id="SFY43404.1"/>
    </source>
</evidence>
<feature type="transmembrane region" description="Helical" evidence="2">
    <location>
        <begin position="151"/>
        <end position="167"/>
    </location>
</feature>
<sequence>MAFGVGEKRMTQQSQSQSQSQTVRGVGAGEGAAVGVTGRPRVLEVDALRGFALAGILVVNLLTTAGPPGARGGLAAVHAADGAVEWLVVLLAQSKFYLLFSFLFGYSFTLQMDSAERAGARFVPRMSRRLAGLFVLGIAHAVLLYTGDILMIYALLGLVLLAARNAGPAKVRRAALWVFGVAGGFLLLIGLGAALLDPGDLGESATVKAELTAAYRGGFTEVVGANIRALPEILAAVPLMGGFVVAAFLVGFVAGRRQWLGAPALADRARLRRICLTGLAIGVPGAVFSAAALMGPLPERWTLLGLAVGMVAAPALSAAYATGLLLWFATPGGAATARVLAPAGRMALTNYLTQSLVMALVFSGYGLGLYGRTGAAAAVGGGIALYACQLALSGWLMRRYRLGPVEWLLRTVTLWARPTSVNVR</sequence>
<accession>A0A1K2F852</accession>
<dbReference type="InterPro" id="IPR052529">
    <property type="entry name" value="Bact_Transport_Assoc"/>
</dbReference>
<dbReference type="AlphaFoldDB" id="A0A1K2F852"/>
<feature type="compositionally biased region" description="Basic and acidic residues" evidence="1">
    <location>
        <begin position="1"/>
        <end position="10"/>
    </location>
</feature>
<dbReference type="PANTHER" id="PTHR30590">
    <property type="entry name" value="INNER MEMBRANE PROTEIN"/>
    <property type="match status" value="1"/>
</dbReference>
<proteinExistence type="predicted"/>
<dbReference type="EMBL" id="FPJO01000036">
    <property type="protein sequence ID" value="SFY43404.1"/>
    <property type="molecule type" value="Genomic_DNA"/>
</dbReference>
<feature type="domain" description="DUF418" evidence="3">
    <location>
        <begin position="255"/>
        <end position="415"/>
    </location>
</feature>
<protein>
    <recommendedName>
        <fullName evidence="3">DUF418 domain-containing protein</fullName>
    </recommendedName>
</protein>
<keyword evidence="2" id="KW-1133">Transmembrane helix</keyword>
<dbReference type="Pfam" id="PF04235">
    <property type="entry name" value="DUF418"/>
    <property type="match status" value="1"/>
</dbReference>
<feature type="compositionally biased region" description="Low complexity" evidence="1">
    <location>
        <begin position="12"/>
        <end position="25"/>
    </location>
</feature>
<dbReference type="Proteomes" id="UP000181909">
    <property type="component" value="Unassembled WGS sequence"/>
</dbReference>
<feature type="transmembrane region" description="Helical" evidence="2">
    <location>
        <begin position="86"/>
        <end position="108"/>
    </location>
</feature>
<gene>
    <name evidence="4" type="ORF">SAMN02787144_103611</name>
</gene>
<organism evidence="4 5">
    <name type="scientific">Streptomyces atratus</name>
    <dbReference type="NCBI Taxonomy" id="1893"/>
    <lineage>
        <taxon>Bacteria</taxon>
        <taxon>Bacillati</taxon>
        <taxon>Actinomycetota</taxon>
        <taxon>Actinomycetes</taxon>
        <taxon>Kitasatosporales</taxon>
        <taxon>Streptomycetaceae</taxon>
        <taxon>Streptomyces</taxon>
    </lineage>
</organism>
<dbReference type="STRING" id="1893.SAMN02787144_103611"/>
<feature type="transmembrane region" description="Helical" evidence="2">
    <location>
        <begin position="174"/>
        <end position="196"/>
    </location>
</feature>
<feature type="transmembrane region" description="Helical" evidence="2">
    <location>
        <begin position="47"/>
        <end position="66"/>
    </location>
</feature>
<keyword evidence="2" id="KW-0472">Membrane</keyword>
<feature type="region of interest" description="Disordered" evidence="1">
    <location>
        <begin position="1"/>
        <end position="26"/>
    </location>
</feature>
<feature type="transmembrane region" description="Helical" evidence="2">
    <location>
        <begin position="233"/>
        <end position="254"/>
    </location>
</feature>
<dbReference type="InterPro" id="IPR007349">
    <property type="entry name" value="DUF418"/>
</dbReference>
<feature type="transmembrane region" description="Helical" evidence="2">
    <location>
        <begin position="129"/>
        <end position="145"/>
    </location>
</feature>
<evidence type="ECO:0000259" key="3">
    <source>
        <dbReference type="Pfam" id="PF04235"/>
    </source>
</evidence>
<evidence type="ECO:0000256" key="2">
    <source>
        <dbReference type="SAM" id="Phobius"/>
    </source>
</evidence>
<name>A0A1K2F852_STRAR</name>
<evidence type="ECO:0000313" key="5">
    <source>
        <dbReference type="Proteomes" id="UP000181909"/>
    </source>
</evidence>
<feature type="transmembrane region" description="Helical" evidence="2">
    <location>
        <begin position="373"/>
        <end position="392"/>
    </location>
</feature>
<feature type="transmembrane region" description="Helical" evidence="2">
    <location>
        <begin position="274"/>
        <end position="295"/>
    </location>
</feature>
<dbReference type="PANTHER" id="PTHR30590:SF2">
    <property type="entry name" value="INNER MEMBRANE PROTEIN"/>
    <property type="match status" value="1"/>
</dbReference>
<feature type="transmembrane region" description="Helical" evidence="2">
    <location>
        <begin position="301"/>
        <end position="328"/>
    </location>
</feature>
<keyword evidence="2" id="KW-0812">Transmembrane</keyword>
<feature type="transmembrane region" description="Helical" evidence="2">
    <location>
        <begin position="348"/>
        <end position="367"/>
    </location>
</feature>
<reference evidence="4 5" key="1">
    <citation type="submission" date="2016-11" db="EMBL/GenBank/DDBJ databases">
        <authorList>
            <person name="Jaros S."/>
            <person name="Januszkiewicz K."/>
            <person name="Wedrychowicz H."/>
        </authorList>
    </citation>
    <scope>NUCLEOTIDE SEQUENCE [LARGE SCALE GENOMIC DNA]</scope>
    <source>
        <strain evidence="4 5">OK807</strain>
    </source>
</reference>